<dbReference type="EMBL" id="JAGZMU010000008">
    <property type="protein sequence ID" value="MBS4894004.1"/>
    <property type="molecule type" value="Genomic_DNA"/>
</dbReference>
<evidence type="ECO:0000313" key="3">
    <source>
        <dbReference type="Proteomes" id="UP000778864"/>
    </source>
</evidence>
<feature type="coiled-coil region" evidence="1">
    <location>
        <begin position="57"/>
        <end position="108"/>
    </location>
</feature>
<proteinExistence type="predicted"/>
<name>A0A942WW08_VEIPA</name>
<dbReference type="AlphaFoldDB" id="A0A942WW08"/>
<organism evidence="2 3">
    <name type="scientific">Veillonella parvula</name>
    <name type="common">Staphylococcus parvulus</name>
    <dbReference type="NCBI Taxonomy" id="29466"/>
    <lineage>
        <taxon>Bacteria</taxon>
        <taxon>Bacillati</taxon>
        <taxon>Bacillota</taxon>
        <taxon>Negativicutes</taxon>
        <taxon>Veillonellales</taxon>
        <taxon>Veillonellaceae</taxon>
        <taxon>Veillonella</taxon>
    </lineage>
</organism>
<reference evidence="2" key="1">
    <citation type="submission" date="2021-02" db="EMBL/GenBank/DDBJ databases">
        <title>Infant gut strain persistence is associated with maternal origin, phylogeny, and functional potential including surface adhesion and iron acquisition.</title>
        <authorList>
            <person name="Lou Y.C."/>
        </authorList>
    </citation>
    <scope>NUCLEOTIDE SEQUENCE</scope>
    <source>
        <strain evidence="2">L3_108_031G1_dasL3_108_031G1_concoct_20</strain>
    </source>
</reference>
<sequence length="223" mass="26279">MIKRILSLFCVIPLIITCNDYVYEVSNKHNRFERNLNQNKLNYPSHEYERIIDKYYKQKEKEEQSRKEKIIKCLQEEYRKYIEKLKEEERIKKEKKEAEEQKKRQIQSGGLSGKVKDVTCYITYYTNIDNALQGGRFDKKGKLLTSHQEPICALPSSVSYGSYLVLDEKVNGSNTFKNVDTGNAIKFLDGDKVKVDIFIPNVSEQYIINNYKNKVVKGKLYYK</sequence>
<comment type="caution">
    <text evidence="2">The sequence shown here is derived from an EMBL/GenBank/DDBJ whole genome shotgun (WGS) entry which is preliminary data.</text>
</comment>
<gene>
    <name evidence="2" type="ORF">KHZ90_09575</name>
</gene>
<keyword evidence="1" id="KW-0175">Coiled coil</keyword>
<dbReference type="RefSeq" id="WP_278468427.1">
    <property type="nucleotide sequence ID" value="NZ_JAGZMU010000008.1"/>
</dbReference>
<accession>A0A942WW08</accession>
<evidence type="ECO:0000256" key="1">
    <source>
        <dbReference type="SAM" id="Coils"/>
    </source>
</evidence>
<protein>
    <submittedName>
        <fullName evidence="2">Uncharacterized protein</fullName>
    </submittedName>
</protein>
<evidence type="ECO:0000313" key="2">
    <source>
        <dbReference type="EMBL" id="MBS4894004.1"/>
    </source>
</evidence>
<dbReference type="Proteomes" id="UP000778864">
    <property type="component" value="Unassembled WGS sequence"/>
</dbReference>